<dbReference type="InterPro" id="IPR036390">
    <property type="entry name" value="WH_DNA-bd_sf"/>
</dbReference>
<dbReference type="PANTHER" id="PTHR43736">
    <property type="entry name" value="ADP-RIBOSE PYROPHOSPHATASE"/>
    <property type="match status" value="1"/>
</dbReference>
<dbReference type="InterPro" id="IPR054105">
    <property type="entry name" value="WHD_NrtR"/>
</dbReference>
<accession>A0A0P6XTB0</accession>
<dbReference type="SUPFAM" id="SSF55811">
    <property type="entry name" value="Nudix"/>
    <property type="match status" value="1"/>
</dbReference>
<name>A0A0P6XTB0_9CHLR</name>
<reference evidence="3 4" key="1">
    <citation type="submission" date="2015-07" db="EMBL/GenBank/DDBJ databases">
        <title>Draft genome of Bellilinea caldifistulae DSM 17877.</title>
        <authorList>
            <person name="Hemp J."/>
            <person name="Ward L.M."/>
            <person name="Pace L.A."/>
            <person name="Fischer W.W."/>
        </authorList>
    </citation>
    <scope>NUCLEOTIDE SEQUENCE [LARGE SCALE GENOMIC DNA]</scope>
    <source>
        <strain evidence="3 4">GOMI-1</strain>
    </source>
</reference>
<feature type="domain" description="Nudix hydrolase" evidence="1">
    <location>
        <begin position="14"/>
        <end position="133"/>
    </location>
</feature>
<evidence type="ECO:0000259" key="1">
    <source>
        <dbReference type="Pfam" id="PF00293"/>
    </source>
</evidence>
<dbReference type="Pfam" id="PF00293">
    <property type="entry name" value="NUDIX"/>
    <property type="match status" value="1"/>
</dbReference>
<dbReference type="Gene3D" id="1.10.10.10">
    <property type="entry name" value="Winged helix-like DNA-binding domain superfamily/Winged helix DNA-binding domain"/>
    <property type="match status" value="1"/>
</dbReference>
<dbReference type="Pfam" id="PF21906">
    <property type="entry name" value="WHD_NrtR"/>
    <property type="match status" value="1"/>
</dbReference>
<dbReference type="PANTHER" id="PTHR43736:SF4">
    <property type="entry name" value="SLR1690 PROTEIN"/>
    <property type="match status" value="1"/>
</dbReference>
<dbReference type="SUPFAM" id="SSF46785">
    <property type="entry name" value="Winged helix' DNA-binding domain"/>
    <property type="match status" value="1"/>
</dbReference>
<dbReference type="InterPro" id="IPR015797">
    <property type="entry name" value="NUDIX_hydrolase-like_dom_sf"/>
</dbReference>
<dbReference type="Proteomes" id="UP000050514">
    <property type="component" value="Unassembled WGS sequence"/>
</dbReference>
<organism evidence="3 4">
    <name type="scientific">Bellilinea caldifistulae</name>
    <dbReference type="NCBI Taxonomy" id="360411"/>
    <lineage>
        <taxon>Bacteria</taxon>
        <taxon>Bacillati</taxon>
        <taxon>Chloroflexota</taxon>
        <taxon>Anaerolineae</taxon>
        <taxon>Anaerolineales</taxon>
        <taxon>Anaerolineaceae</taxon>
        <taxon>Bellilinea</taxon>
    </lineage>
</organism>
<dbReference type="InterPro" id="IPR000086">
    <property type="entry name" value="NUDIX_hydrolase_dom"/>
</dbReference>
<feature type="domain" description="NrtR DNA-binding winged helix" evidence="2">
    <location>
        <begin position="149"/>
        <end position="207"/>
    </location>
</feature>
<dbReference type="RefSeq" id="WP_114676128.1">
    <property type="nucleotide sequence ID" value="NZ_DF967971.1"/>
</dbReference>
<dbReference type="EMBL" id="LGHJ01000012">
    <property type="protein sequence ID" value="KPL76372.1"/>
    <property type="molecule type" value="Genomic_DNA"/>
</dbReference>
<evidence type="ECO:0000313" key="4">
    <source>
        <dbReference type="Proteomes" id="UP000050514"/>
    </source>
</evidence>
<proteinExistence type="predicted"/>
<dbReference type="OrthoDB" id="9786141at2"/>
<comment type="caution">
    <text evidence="3">The sequence shown here is derived from an EMBL/GenBank/DDBJ whole genome shotgun (WGS) entry which is preliminary data.</text>
</comment>
<dbReference type="InterPro" id="IPR036388">
    <property type="entry name" value="WH-like_DNA-bd_sf"/>
</dbReference>
<dbReference type="STRING" id="360411.AC812_06865"/>
<keyword evidence="4" id="KW-1185">Reference proteome</keyword>
<sequence>MSDSAVSPPHLEICVVVFTLQESRLKVLLIPSKDPIFADMWMLPAAPVLDCALEKAAARQIEQLTGVGEVYLEQLYTYGDPGRHPTCRLISIVYFALIPADSLLPAAEQKSGSHWFALEELPRLAMDHADILAYALRRLRYKLEYTAVGFELLPEFFTLSELQHTYELILGEKLDKRNFRRRILEAGIIEATPHRRSGEGRPALLYRYRPDAVAEVKARRLFP</sequence>
<dbReference type="Gene3D" id="3.90.79.10">
    <property type="entry name" value="Nucleoside Triphosphate Pyrophosphohydrolase"/>
    <property type="match status" value="1"/>
</dbReference>
<gene>
    <name evidence="3" type="ORF">AC812_06865</name>
</gene>
<dbReference type="AlphaFoldDB" id="A0A0P6XTB0"/>
<evidence type="ECO:0000313" key="3">
    <source>
        <dbReference type="EMBL" id="KPL76372.1"/>
    </source>
</evidence>
<evidence type="ECO:0000259" key="2">
    <source>
        <dbReference type="Pfam" id="PF21906"/>
    </source>
</evidence>
<dbReference type="CDD" id="cd18873">
    <property type="entry name" value="NUDIX_NadM_like"/>
    <property type="match status" value="1"/>
</dbReference>
<protein>
    <submittedName>
        <fullName evidence="3">Uncharacterized protein</fullName>
    </submittedName>
</protein>